<evidence type="ECO:0000313" key="9">
    <source>
        <dbReference type="Proteomes" id="UP000699975"/>
    </source>
</evidence>
<dbReference type="Pfam" id="PF00294">
    <property type="entry name" value="PfkB"/>
    <property type="match status" value="1"/>
</dbReference>
<dbReference type="Proteomes" id="UP000699975">
    <property type="component" value="Unassembled WGS sequence"/>
</dbReference>
<reference evidence="8 9" key="1">
    <citation type="submission" date="2021-04" db="EMBL/GenBank/DDBJ databases">
        <authorList>
            <person name="Pira H."/>
            <person name="Risdian C."/>
            <person name="Wink J."/>
        </authorList>
    </citation>
    <scope>NUCLEOTIDE SEQUENCE [LARGE SCALE GENOMIC DNA]</scope>
    <source>
        <strain evidence="8 9">WH131</strain>
    </source>
</reference>
<dbReference type="PANTHER" id="PTHR46566:SF2">
    <property type="entry name" value="ATP-DEPENDENT 6-PHOSPHOFRUCTOKINASE ISOZYME 2"/>
    <property type="match status" value="1"/>
</dbReference>
<evidence type="ECO:0000256" key="3">
    <source>
        <dbReference type="ARBA" id="ARBA00022741"/>
    </source>
</evidence>
<evidence type="ECO:0000256" key="4">
    <source>
        <dbReference type="ARBA" id="ARBA00022777"/>
    </source>
</evidence>
<dbReference type="PROSITE" id="PS00583">
    <property type="entry name" value="PFKB_KINASES_1"/>
    <property type="match status" value="1"/>
</dbReference>
<dbReference type="GO" id="GO:0016301">
    <property type="term" value="F:kinase activity"/>
    <property type="evidence" value="ECO:0007669"/>
    <property type="project" value="UniProtKB-KW"/>
</dbReference>
<accession>A0ABS6SKF7</accession>
<keyword evidence="3" id="KW-0547">Nucleotide-binding</keyword>
<evidence type="ECO:0000259" key="7">
    <source>
        <dbReference type="Pfam" id="PF00294"/>
    </source>
</evidence>
<evidence type="ECO:0000256" key="1">
    <source>
        <dbReference type="ARBA" id="ARBA00010688"/>
    </source>
</evidence>
<sequence length="310" mass="31967">MMNIATLTLNPTIDIAYVVEKLEHTDKLRAPPQTVDPGGGGLNVARVFVRMGGNARCIYLSGGSTGIALDALLDLHQLVREKIAIGGETRISPVIYEKSSSHEYRIVPAGPQVSQAECDACLQRVSEIDCDYLVMSGSLPRGVPSNFYAQAAAVAHRRGIRTVLDTSGDALAAAIADGGFELIKPNLKEFQDLIGEKLTDINAICEAAGKVVAQGGARLVAVSMGEFGGVLASEAGTVVLGAPEVETNSAVGAGDSCVAAIVHGLASGKSDEDAFRLGIAAGAAALITSGTGLAAADDIEDLYRKSHPPS</sequence>
<dbReference type="CDD" id="cd01164">
    <property type="entry name" value="FruK_PfkB_like"/>
    <property type="match status" value="1"/>
</dbReference>
<proteinExistence type="inferred from homology"/>
<feature type="domain" description="Carbohydrate kinase PfkB" evidence="7">
    <location>
        <begin position="13"/>
        <end position="293"/>
    </location>
</feature>
<dbReference type="InterPro" id="IPR002173">
    <property type="entry name" value="Carboh/pur_kinase_PfkB_CS"/>
</dbReference>
<dbReference type="PIRSF" id="PIRSF000535">
    <property type="entry name" value="1PFK/6PFK/LacC"/>
    <property type="match status" value="1"/>
</dbReference>
<gene>
    <name evidence="8" type="ORF">KCG45_04710</name>
</gene>
<comment type="caution">
    <text evidence="8">The sequence shown here is derived from an EMBL/GenBank/DDBJ whole genome shotgun (WGS) entry which is preliminary data.</text>
</comment>
<dbReference type="EMBL" id="JAGSPB010000001">
    <property type="protein sequence ID" value="MBV7265470.1"/>
    <property type="molecule type" value="Genomic_DNA"/>
</dbReference>
<organism evidence="8 9">
    <name type="scientific">Erythrobacter ani</name>
    <dbReference type="NCBI Taxonomy" id="2827235"/>
    <lineage>
        <taxon>Bacteria</taxon>
        <taxon>Pseudomonadati</taxon>
        <taxon>Pseudomonadota</taxon>
        <taxon>Alphaproteobacteria</taxon>
        <taxon>Sphingomonadales</taxon>
        <taxon>Erythrobacteraceae</taxon>
        <taxon>Erythrobacter/Porphyrobacter group</taxon>
        <taxon>Erythrobacter</taxon>
    </lineage>
</organism>
<dbReference type="RefSeq" id="WP_218315924.1">
    <property type="nucleotide sequence ID" value="NZ_JAGSPB010000001.1"/>
</dbReference>
<dbReference type="NCBIfam" id="TIGR03168">
    <property type="entry name" value="1-PFK"/>
    <property type="match status" value="1"/>
</dbReference>
<comment type="similarity">
    <text evidence="1 6">Belongs to the carbohydrate kinase PfkB family.</text>
</comment>
<dbReference type="PANTHER" id="PTHR46566">
    <property type="entry name" value="1-PHOSPHOFRUCTOKINASE-RELATED"/>
    <property type="match status" value="1"/>
</dbReference>
<evidence type="ECO:0000256" key="6">
    <source>
        <dbReference type="PIRNR" id="PIRNR000535"/>
    </source>
</evidence>
<keyword evidence="4 8" id="KW-0418">Kinase</keyword>
<name>A0ABS6SKF7_9SPHN</name>
<dbReference type="InterPro" id="IPR011611">
    <property type="entry name" value="PfkB_dom"/>
</dbReference>
<dbReference type="InterPro" id="IPR017583">
    <property type="entry name" value="Tagatose/fructose_Pkinase"/>
</dbReference>
<evidence type="ECO:0000313" key="8">
    <source>
        <dbReference type="EMBL" id="MBV7265470.1"/>
    </source>
</evidence>
<protein>
    <recommendedName>
        <fullName evidence="6">Phosphofructokinase</fullName>
    </recommendedName>
</protein>
<keyword evidence="5" id="KW-0067">ATP-binding</keyword>
<evidence type="ECO:0000256" key="2">
    <source>
        <dbReference type="ARBA" id="ARBA00022679"/>
    </source>
</evidence>
<keyword evidence="9" id="KW-1185">Reference proteome</keyword>
<evidence type="ECO:0000256" key="5">
    <source>
        <dbReference type="ARBA" id="ARBA00022840"/>
    </source>
</evidence>
<keyword evidence="2 6" id="KW-0808">Transferase</keyword>